<dbReference type="InterPro" id="IPR046088">
    <property type="entry name" value="DUF6106"/>
</dbReference>
<organism evidence="2 3">
    <name type="scientific">Clostridium rhizosphaerae</name>
    <dbReference type="NCBI Taxonomy" id="2803861"/>
    <lineage>
        <taxon>Bacteria</taxon>
        <taxon>Bacillati</taxon>
        <taxon>Bacillota</taxon>
        <taxon>Clostridia</taxon>
        <taxon>Eubacteriales</taxon>
        <taxon>Clostridiaceae</taxon>
        <taxon>Clostridium</taxon>
    </lineage>
</organism>
<protein>
    <submittedName>
        <fullName evidence="2">Uncharacterized protein</fullName>
    </submittedName>
</protein>
<name>A0ABS1TCG8_9CLOT</name>
<reference evidence="2 3" key="1">
    <citation type="submission" date="2021-01" db="EMBL/GenBank/DDBJ databases">
        <title>Genome public.</title>
        <authorList>
            <person name="Liu C."/>
            <person name="Sun Q."/>
        </authorList>
    </citation>
    <scope>NUCLEOTIDE SEQUENCE [LARGE SCALE GENOMIC DNA]</scope>
    <source>
        <strain evidence="2 3">YIM B02515</strain>
    </source>
</reference>
<evidence type="ECO:0000256" key="1">
    <source>
        <dbReference type="SAM" id="Phobius"/>
    </source>
</evidence>
<comment type="caution">
    <text evidence="2">The sequence shown here is derived from an EMBL/GenBank/DDBJ whole genome shotgun (WGS) entry which is preliminary data.</text>
</comment>
<evidence type="ECO:0000313" key="3">
    <source>
        <dbReference type="Proteomes" id="UP000632377"/>
    </source>
</evidence>
<dbReference type="EMBL" id="JAESWC010000008">
    <property type="protein sequence ID" value="MBL4936792.1"/>
    <property type="molecule type" value="Genomic_DNA"/>
</dbReference>
<keyword evidence="1" id="KW-1133">Transmembrane helix</keyword>
<accession>A0ABS1TCG8</accession>
<evidence type="ECO:0000313" key="2">
    <source>
        <dbReference type="EMBL" id="MBL4936792.1"/>
    </source>
</evidence>
<gene>
    <name evidence="2" type="ORF">JK636_13595</name>
</gene>
<sequence length="163" mass="18516">MDNFYEQLVSKQKSSAYKIVNAAFYIFAGLALLTLSAIPIFVVCLLLAVASFFGKKALYVEFEYAFTNGDIDIDRIVEAKKRKRLLTFDVKNAELIAPEDSSYVKDFSNKPSKMLTLFPGGTDRNVYVAMVTGGNERFQLRFTPDEEFLNLCYKYNPRAVKKS</sequence>
<feature type="transmembrane region" description="Helical" evidence="1">
    <location>
        <begin position="22"/>
        <end position="49"/>
    </location>
</feature>
<keyword evidence="3" id="KW-1185">Reference proteome</keyword>
<dbReference type="RefSeq" id="WP_202749545.1">
    <property type="nucleotide sequence ID" value="NZ_JAESWC010000008.1"/>
</dbReference>
<proteinExistence type="predicted"/>
<dbReference type="Proteomes" id="UP000632377">
    <property type="component" value="Unassembled WGS sequence"/>
</dbReference>
<keyword evidence="1" id="KW-0472">Membrane</keyword>
<keyword evidence="1" id="KW-0812">Transmembrane</keyword>
<dbReference type="Pfam" id="PF19601">
    <property type="entry name" value="DUF6106"/>
    <property type="match status" value="1"/>
</dbReference>